<dbReference type="PROSITE" id="PS00768">
    <property type="entry name" value="TRANSTHYRETIN_1"/>
    <property type="match status" value="1"/>
</dbReference>
<proteinExistence type="inferred from homology"/>
<reference evidence="10" key="1">
    <citation type="journal article" date="2019" name="Int. J. Syst. Evol. Microbiol.">
        <title>The Global Catalogue of Microorganisms (GCM) 10K type strain sequencing project: providing services to taxonomists for standard genome sequencing and annotation.</title>
        <authorList>
            <consortium name="The Broad Institute Genomics Platform"/>
            <consortium name="The Broad Institute Genome Sequencing Center for Infectious Disease"/>
            <person name="Wu L."/>
            <person name="Ma J."/>
        </authorList>
    </citation>
    <scope>NUCLEOTIDE SEQUENCE [LARGE SCALE GENOMIC DNA]</scope>
    <source>
        <strain evidence="10">CCUG 39402</strain>
    </source>
</reference>
<dbReference type="InterPro" id="IPR023416">
    <property type="entry name" value="Transthyretin/HIU_hydrolase_d"/>
</dbReference>
<evidence type="ECO:0000256" key="4">
    <source>
        <dbReference type="ARBA" id="ARBA00011881"/>
    </source>
</evidence>
<name>A0ABW1U223_9BURK</name>
<comment type="subunit">
    <text evidence="4 7">Homotetramer.</text>
</comment>
<dbReference type="InterPro" id="IPR014306">
    <property type="entry name" value="Hydroxyisourate_hydrolase"/>
</dbReference>
<dbReference type="InterPro" id="IPR036817">
    <property type="entry name" value="Transthyretin/HIU_hydrolase_sf"/>
</dbReference>
<evidence type="ECO:0000256" key="7">
    <source>
        <dbReference type="RuleBase" id="RU361270"/>
    </source>
</evidence>
<protein>
    <recommendedName>
        <fullName evidence="7">5-hydroxyisourate hydrolase</fullName>
        <shortName evidence="7">HIU hydrolase</shortName>
        <shortName evidence="7">HIUHase</shortName>
        <ecNumber evidence="7">3.5.2.17</ecNumber>
    </recommendedName>
</protein>
<dbReference type="Pfam" id="PF00576">
    <property type="entry name" value="Transthyretin"/>
    <property type="match status" value="1"/>
</dbReference>
<dbReference type="NCBIfam" id="TIGR02962">
    <property type="entry name" value="hdxy_isourate"/>
    <property type="match status" value="1"/>
</dbReference>
<dbReference type="SUPFAM" id="SSF49472">
    <property type="entry name" value="Transthyretin (synonym: prealbumin)"/>
    <property type="match status" value="1"/>
</dbReference>
<feature type="domain" description="Transthyretin/hydroxyisourate hydrolase" evidence="8">
    <location>
        <begin position="3"/>
        <end position="116"/>
    </location>
</feature>
<dbReference type="EMBL" id="JBHSRS010000083">
    <property type="protein sequence ID" value="MFC6283647.1"/>
    <property type="molecule type" value="Genomic_DNA"/>
</dbReference>
<evidence type="ECO:0000256" key="1">
    <source>
        <dbReference type="ARBA" id="ARBA00001043"/>
    </source>
</evidence>
<dbReference type="InterPro" id="IPR023418">
    <property type="entry name" value="Thyroxine_BS"/>
</dbReference>
<dbReference type="PRINTS" id="PR00189">
    <property type="entry name" value="TRNSTHYRETIN"/>
</dbReference>
<dbReference type="EC" id="3.5.2.17" evidence="7"/>
<dbReference type="InterPro" id="IPR000895">
    <property type="entry name" value="Transthyretin/HIU_hydrolase"/>
</dbReference>
<dbReference type="PANTHER" id="PTHR10395:SF7">
    <property type="entry name" value="5-HYDROXYISOURATE HYDROLASE"/>
    <property type="match status" value="1"/>
</dbReference>
<gene>
    <name evidence="9" type="primary">uraH</name>
    <name evidence="9" type="ORF">ACFQND_20665</name>
</gene>
<comment type="catalytic activity">
    <reaction evidence="1 7">
        <text>5-hydroxyisourate + H2O = 5-hydroxy-2-oxo-4-ureido-2,5-dihydro-1H-imidazole-5-carboxylate + H(+)</text>
        <dbReference type="Rhea" id="RHEA:23736"/>
        <dbReference type="ChEBI" id="CHEBI:15377"/>
        <dbReference type="ChEBI" id="CHEBI:15378"/>
        <dbReference type="ChEBI" id="CHEBI:18072"/>
        <dbReference type="ChEBI" id="CHEBI:58639"/>
        <dbReference type="EC" id="3.5.2.17"/>
    </reaction>
</comment>
<evidence type="ECO:0000256" key="6">
    <source>
        <dbReference type="ARBA" id="ARBA00022801"/>
    </source>
</evidence>
<accession>A0ABW1U223</accession>
<comment type="function">
    <text evidence="2">Catalyzes the hydrolysis of 5-hydroxyisourate (HIU) to 2-oxo-4-hydroxy-4-carboxy-5-ureidoimidazoline (OHCU).</text>
</comment>
<keyword evidence="5 7" id="KW-0659">Purine metabolism</keyword>
<dbReference type="RefSeq" id="WP_371436525.1">
    <property type="nucleotide sequence ID" value="NZ_JBHSRS010000083.1"/>
</dbReference>
<keyword evidence="6 7" id="KW-0378">Hydrolase</keyword>
<evidence type="ECO:0000313" key="9">
    <source>
        <dbReference type="EMBL" id="MFC6283647.1"/>
    </source>
</evidence>
<evidence type="ECO:0000313" key="10">
    <source>
        <dbReference type="Proteomes" id="UP001596270"/>
    </source>
</evidence>
<dbReference type="CDD" id="cd05822">
    <property type="entry name" value="TLP_HIUase"/>
    <property type="match status" value="1"/>
</dbReference>
<dbReference type="Gene3D" id="2.60.40.180">
    <property type="entry name" value="Transthyretin/hydroxyisourate hydrolase domain"/>
    <property type="match status" value="1"/>
</dbReference>
<dbReference type="GO" id="GO:0033971">
    <property type="term" value="F:hydroxyisourate hydrolase activity"/>
    <property type="evidence" value="ECO:0007669"/>
    <property type="project" value="UniProtKB-EC"/>
</dbReference>
<dbReference type="Proteomes" id="UP001596270">
    <property type="component" value="Unassembled WGS sequence"/>
</dbReference>
<organism evidence="9 10">
    <name type="scientific">Polaromonas aquatica</name>
    <dbReference type="NCBI Taxonomy" id="332657"/>
    <lineage>
        <taxon>Bacteria</taxon>
        <taxon>Pseudomonadati</taxon>
        <taxon>Pseudomonadota</taxon>
        <taxon>Betaproteobacteria</taxon>
        <taxon>Burkholderiales</taxon>
        <taxon>Comamonadaceae</taxon>
        <taxon>Polaromonas</taxon>
    </lineage>
</organism>
<comment type="similarity">
    <text evidence="3 7">Belongs to the transthyretin family. 5-hydroxyisourate hydrolase subfamily.</text>
</comment>
<comment type="caution">
    <text evidence="9">The sequence shown here is derived from an EMBL/GenBank/DDBJ whole genome shotgun (WGS) entry which is preliminary data.</text>
</comment>
<evidence type="ECO:0000256" key="5">
    <source>
        <dbReference type="ARBA" id="ARBA00022631"/>
    </source>
</evidence>
<evidence type="ECO:0000256" key="2">
    <source>
        <dbReference type="ARBA" id="ARBA00002704"/>
    </source>
</evidence>
<evidence type="ECO:0000259" key="8">
    <source>
        <dbReference type="Pfam" id="PF00576"/>
    </source>
</evidence>
<sequence>MGLSTHVLDTMNGTPASGMRVRLYTTQGDQALLVKSFTLNEDGRNPDGLLYDNATLKVGTYRLVFDVAGYFKARGVVLPEPAFLNEVSLDFGVADTSQHYHVPLLASPWSYSTYRGS</sequence>
<keyword evidence="10" id="KW-1185">Reference proteome</keyword>
<dbReference type="PANTHER" id="PTHR10395">
    <property type="entry name" value="URICASE AND TRANSTHYRETIN-RELATED"/>
    <property type="match status" value="1"/>
</dbReference>
<evidence type="ECO:0000256" key="3">
    <source>
        <dbReference type="ARBA" id="ARBA00009850"/>
    </source>
</evidence>